<evidence type="ECO:0000313" key="3">
    <source>
        <dbReference type="Proteomes" id="UP000026961"/>
    </source>
</evidence>
<reference evidence="2" key="2">
    <citation type="submission" date="2018-05" db="EMBL/GenBank/DDBJ databases">
        <title>OgluRS3 (Oryza glumaepatula Reference Sequence Version 3).</title>
        <authorList>
            <person name="Zhang J."/>
            <person name="Kudrna D."/>
            <person name="Lee S."/>
            <person name="Talag J."/>
            <person name="Welchert J."/>
            <person name="Wing R.A."/>
        </authorList>
    </citation>
    <scope>NUCLEOTIDE SEQUENCE [LARGE SCALE GENOMIC DNA]</scope>
</reference>
<reference evidence="2" key="1">
    <citation type="submission" date="2015-04" db="UniProtKB">
        <authorList>
            <consortium name="EnsemblPlants"/>
        </authorList>
    </citation>
    <scope>IDENTIFICATION</scope>
</reference>
<sequence>MEGMDPVARGAPDRSIRLHNSEGKEVVMVEEVDLAVATTMTTTTIMMMTVAAMMTTTAGPQEGSSGSASTLPSPRSGKGVGGGLRPRRWIWRLEVEEDGDGPTSASLRLDGGCCPIKMRVTVAVDNDVQ</sequence>
<keyword evidence="3" id="KW-1185">Reference proteome</keyword>
<evidence type="ECO:0000313" key="2">
    <source>
        <dbReference type="EnsemblPlants" id="OGLUM06G22170.1"/>
    </source>
</evidence>
<feature type="compositionally biased region" description="Polar residues" evidence="1">
    <location>
        <begin position="62"/>
        <end position="73"/>
    </location>
</feature>
<dbReference type="Gramene" id="OGLUM06G22170.1">
    <property type="protein sequence ID" value="OGLUM06G22170.1"/>
    <property type="gene ID" value="OGLUM06G22170"/>
</dbReference>
<dbReference type="Proteomes" id="UP000026961">
    <property type="component" value="Chromosome 6"/>
</dbReference>
<accession>A0A0E0ABW3</accession>
<dbReference type="HOGENOM" id="CLU_143805_0_0_1"/>
<feature type="region of interest" description="Disordered" evidence="1">
    <location>
        <begin position="56"/>
        <end position="84"/>
    </location>
</feature>
<dbReference type="AlphaFoldDB" id="A0A0E0ABW3"/>
<organism evidence="2">
    <name type="scientific">Oryza glumipatula</name>
    <dbReference type="NCBI Taxonomy" id="40148"/>
    <lineage>
        <taxon>Eukaryota</taxon>
        <taxon>Viridiplantae</taxon>
        <taxon>Streptophyta</taxon>
        <taxon>Embryophyta</taxon>
        <taxon>Tracheophyta</taxon>
        <taxon>Spermatophyta</taxon>
        <taxon>Magnoliopsida</taxon>
        <taxon>Liliopsida</taxon>
        <taxon>Poales</taxon>
        <taxon>Poaceae</taxon>
        <taxon>BOP clade</taxon>
        <taxon>Oryzoideae</taxon>
        <taxon>Oryzeae</taxon>
        <taxon>Oryzinae</taxon>
        <taxon>Oryza</taxon>
    </lineage>
</organism>
<evidence type="ECO:0000256" key="1">
    <source>
        <dbReference type="SAM" id="MobiDB-lite"/>
    </source>
</evidence>
<name>A0A0E0ABW3_9ORYZ</name>
<protein>
    <submittedName>
        <fullName evidence="2">Uncharacterized protein</fullName>
    </submittedName>
</protein>
<dbReference type="EnsemblPlants" id="OGLUM06G22170.1">
    <property type="protein sequence ID" value="OGLUM06G22170.1"/>
    <property type="gene ID" value="OGLUM06G22170"/>
</dbReference>
<proteinExistence type="predicted"/>